<gene>
    <name evidence="3" type="ORF">A0071_02150</name>
</gene>
<feature type="compositionally biased region" description="Polar residues" evidence="1">
    <location>
        <begin position="124"/>
        <end position="142"/>
    </location>
</feature>
<dbReference type="Pfam" id="PF18798">
    <property type="entry name" value="LPD3"/>
    <property type="match status" value="1"/>
</dbReference>
<evidence type="ECO:0000256" key="1">
    <source>
        <dbReference type="SAM" id="MobiDB-lite"/>
    </source>
</evidence>
<evidence type="ECO:0000313" key="3">
    <source>
        <dbReference type="EMBL" id="QOR04770.1"/>
    </source>
</evidence>
<feature type="compositionally biased region" description="Polar residues" evidence="1">
    <location>
        <begin position="152"/>
        <end position="162"/>
    </location>
</feature>
<dbReference type="RefSeq" id="WP_051521709.1">
    <property type="nucleotide sequence ID" value="NZ_CP063091.1"/>
</dbReference>
<sequence length="316" mass="36552">MKIKIKNTEFLHLVEPTLKDYDFLLHRINSKGQETQEFIKSFQGKNGELFYIVITPRNENDFLLTAIPTTKTREIISRIRTAQHLKARDSEGFHPHEANLKEDSKPSTSQEHYNTKIQEKQEQANKTQEASINTKQESLNAKTQERLKQDVQESPQETQNEMLHLNTDSPKGIKALREDLKAHLQPLLNKDIVNVNTNERAILTNKGLRKMMSEKAINKSVQNGFSRDEHFCAVNHIKSLFENAKKSHISTDLKHNDKKLLIHRYNANFKLNNKEANALITIKEILENGKHIYSLELENIQALKFNPSGTDLRDNR</sequence>
<accession>A0ABX6TYH1</accession>
<feature type="compositionally biased region" description="Basic and acidic residues" evidence="1">
    <location>
        <begin position="86"/>
        <end position="105"/>
    </location>
</feature>
<reference evidence="3 4" key="1">
    <citation type="submission" date="2020-10" db="EMBL/GenBank/DDBJ databases">
        <title>Campylobacter and Helicobacter PacBio genomes.</title>
        <authorList>
            <person name="Lane C."/>
        </authorList>
    </citation>
    <scope>NUCLEOTIDE SEQUENCE [LARGE SCALE GENOMIC DNA]</scope>
    <source>
        <strain evidence="3 4">2010D-8469</strain>
    </source>
</reference>
<feature type="region of interest" description="Disordered" evidence="1">
    <location>
        <begin position="86"/>
        <end position="162"/>
    </location>
</feature>
<organism evidence="3 4">
    <name type="scientific">Campylobacter cuniculorum</name>
    <dbReference type="NCBI Taxonomy" id="374106"/>
    <lineage>
        <taxon>Bacteria</taxon>
        <taxon>Pseudomonadati</taxon>
        <taxon>Campylobacterota</taxon>
        <taxon>Epsilonproteobacteria</taxon>
        <taxon>Campylobacterales</taxon>
        <taxon>Campylobacteraceae</taxon>
        <taxon>Campylobacter</taxon>
    </lineage>
</organism>
<keyword evidence="4" id="KW-1185">Reference proteome</keyword>
<evidence type="ECO:0000259" key="2">
    <source>
        <dbReference type="Pfam" id="PF18798"/>
    </source>
</evidence>
<name>A0ABX6TYH1_9BACT</name>
<feature type="compositionally biased region" description="Basic and acidic residues" evidence="1">
    <location>
        <begin position="113"/>
        <end position="123"/>
    </location>
</feature>
<dbReference type="EMBL" id="CP063091">
    <property type="protein sequence ID" value="QOR04770.1"/>
    <property type="molecule type" value="Genomic_DNA"/>
</dbReference>
<dbReference type="Proteomes" id="UP000594874">
    <property type="component" value="Chromosome"/>
</dbReference>
<protein>
    <recommendedName>
        <fullName evidence="2">Large polyvalent protein-associated domain-containing protein</fullName>
    </recommendedName>
</protein>
<feature type="domain" description="Large polyvalent protein-associated" evidence="2">
    <location>
        <begin position="172"/>
        <end position="293"/>
    </location>
</feature>
<evidence type="ECO:0000313" key="4">
    <source>
        <dbReference type="Proteomes" id="UP000594874"/>
    </source>
</evidence>
<dbReference type="InterPro" id="IPR040824">
    <property type="entry name" value="LPD3"/>
</dbReference>
<proteinExistence type="predicted"/>